<organism evidence="2 3">
    <name type="scientific">Kwoniella heveanensis BCC8398</name>
    <dbReference type="NCBI Taxonomy" id="1296120"/>
    <lineage>
        <taxon>Eukaryota</taxon>
        <taxon>Fungi</taxon>
        <taxon>Dikarya</taxon>
        <taxon>Basidiomycota</taxon>
        <taxon>Agaricomycotina</taxon>
        <taxon>Tremellomycetes</taxon>
        <taxon>Tremellales</taxon>
        <taxon>Cryptococcaceae</taxon>
        <taxon>Kwoniella</taxon>
    </lineage>
</organism>
<proteinExistence type="predicted"/>
<feature type="chain" id="PRO_5008627189" description="NAD-dependent epimerase/dehydratase domain-containing protein" evidence="1">
    <location>
        <begin position="20"/>
        <end position="311"/>
    </location>
</feature>
<accession>A0A1B9GNG5</accession>
<evidence type="ECO:0000313" key="2">
    <source>
        <dbReference type="EMBL" id="OCF32526.1"/>
    </source>
</evidence>
<dbReference type="SUPFAM" id="SSF51735">
    <property type="entry name" value="NAD(P)-binding Rossmann-fold domains"/>
    <property type="match status" value="1"/>
</dbReference>
<dbReference type="Proteomes" id="UP000092666">
    <property type="component" value="Unassembled WGS sequence"/>
</dbReference>
<dbReference type="GO" id="GO:0004029">
    <property type="term" value="F:aldehyde dehydrogenase (NAD+) activity"/>
    <property type="evidence" value="ECO:0007669"/>
    <property type="project" value="TreeGrafter"/>
</dbReference>
<dbReference type="OrthoDB" id="10000533at2759"/>
<dbReference type="STRING" id="1296120.A0A1B9GNG5"/>
<reference evidence="3" key="2">
    <citation type="submission" date="2013-12" db="EMBL/GenBank/DDBJ databases">
        <title>Evolution of pathogenesis and genome organization in the Tremellales.</title>
        <authorList>
            <person name="Cuomo C."/>
            <person name="Litvintseva A."/>
            <person name="Heitman J."/>
            <person name="Chen Y."/>
            <person name="Sun S."/>
            <person name="Springer D."/>
            <person name="Dromer F."/>
            <person name="Young S."/>
            <person name="Zeng Q."/>
            <person name="Chapman S."/>
            <person name="Gujja S."/>
            <person name="Saif S."/>
            <person name="Birren B."/>
        </authorList>
    </citation>
    <scope>NUCLEOTIDE SEQUENCE [LARGE SCALE GENOMIC DNA]</scope>
    <source>
        <strain evidence="3">BCC8398</strain>
    </source>
</reference>
<keyword evidence="1" id="KW-0732">Signal</keyword>
<dbReference type="EMBL" id="KI669507">
    <property type="protein sequence ID" value="OCF32526.1"/>
    <property type="molecule type" value="Genomic_DNA"/>
</dbReference>
<evidence type="ECO:0000256" key="1">
    <source>
        <dbReference type="SAM" id="SignalP"/>
    </source>
</evidence>
<dbReference type="InterPro" id="IPR036291">
    <property type="entry name" value="NAD(P)-bd_dom_sf"/>
</dbReference>
<protein>
    <recommendedName>
        <fullName evidence="4">NAD-dependent epimerase/dehydratase domain-containing protein</fullName>
    </recommendedName>
</protein>
<dbReference type="PANTHER" id="PTHR48079:SF3">
    <property type="entry name" value="NAD-DEPENDENT EPIMERASE_DEHYDRATASE DOMAIN-CONTAINING PROTEIN"/>
    <property type="match status" value="1"/>
</dbReference>
<keyword evidence="3" id="KW-1185">Reference proteome</keyword>
<dbReference type="PANTHER" id="PTHR48079">
    <property type="entry name" value="PROTEIN YEEZ"/>
    <property type="match status" value="1"/>
</dbReference>
<dbReference type="InterPro" id="IPR051783">
    <property type="entry name" value="NAD(P)-dependent_oxidoreduct"/>
</dbReference>
<evidence type="ECO:0000313" key="3">
    <source>
        <dbReference type="Proteomes" id="UP000092666"/>
    </source>
</evidence>
<dbReference type="GO" id="GO:0005737">
    <property type="term" value="C:cytoplasm"/>
    <property type="evidence" value="ECO:0007669"/>
    <property type="project" value="TreeGrafter"/>
</dbReference>
<dbReference type="Gene3D" id="3.40.50.720">
    <property type="entry name" value="NAD(P)-binding Rossmann-like Domain"/>
    <property type="match status" value="1"/>
</dbReference>
<dbReference type="AlphaFoldDB" id="A0A1B9GNG5"/>
<name>A0A1B9GNG5_9TREE</name>
<sequence length="311" mass="33928">MKVLILGATGVLGFPAAQAFVRAGHIVYGSTRSADSGKTKLAPNEIIPVVCDPHSDEGRKVWGKVAAQADVVIEALTATGPDDAVGIFNNFLEYIDRPKGSPKPTFIYTSGLWVNARGTGGLDKWTDERQPVTDYNEAVRWRSQIEVPVLESDKVNGIVIRGAIVYGSETTPYASYIFEPALKALKTEDKVFETVYENSTRHTTIHRDDAADLYLRVAERGTLLGGQVFLAANSATERLTDILDAVVRVSGLKGYKPLKPSNAWDDAWLSGVLVKPTLGEALTGWRPRKMSLVDGIDIYWSAYLASKAIDQ</sequence>
<reference evidence="2 3" key="1">
    <citation type="submission" date="2013-07" db="EMBL/GenBank/DDBJ databases">
        <title>The Genome Sequence of Cryptococcus heveanensis BCC8398.</title>
        <authorList>
            <consortium name="The Broad Institute Genome Sequencing Platform"/>
            <person name="Cuomo C."/>
            <person name="Litvintseva A."/>
            <person name="Chen Y."/>
            <person name="Heitman J."/>
            <person name="Sun S."/>
            <person name="Springer D."/>
            <person name="Dromer F."/>
            <person name="Young S.K."/>
            <person name="Zeng Q."/>
            <person name="Gargeya S."/>
            <person name="Fitzgerald M."/>
            <person name="Abouelleil A."/>
            <person name="Alvarado L."/>
            <person name="Berlin A.M."/>
            <person name="Chapman S.B."/>
            <person name="Dewar J."/>
            <person name="Goldberg J."/>
            <person name="Griggs A."/>
            <person name="Gujja S."/>
            <person name="Hansen M."/>
            <person name="Howarth C."/>
            <person name="Imamovic A."/>
            <person name="Larimer J."/>
            <person name="McCowan C."/>
            <person name="Murphy C."/>
            <person name="Pearson M."/>
            <person name="Priest M."/>
            <person name="Roberts A."/>
            <person name="Saif S."/>
            <person name="Shea T."/>
            <person name="Sykes S."/>
            <person name="Wortman J."/>
            <person name="Nusbaum C."/>
            <person name="Birren B."/>
        </authorList>
    </citation>
    <scope>NUCLEOTIDE SEQUENCE [LARGE SCALE GENOMIC DNA]</scope>
    <source>
        <strain evidence="2 3">BCC8398</strain>
    </source>
</reference>
<gene>
    <name evidence="2" type="ORF">I316_05706</name>
</gene>
<feature type="signal peptide" evidence="1">
    <location>
        <begin position="1"/>
        <end position="19"/>
    </location>
</feature>
<evidence type="ECO:0008006" key="4">
    <source>
        <dbReference type="Google" id="ProtNLM"/>
    </source>
</evidence>